<dbReference type="OMA" id="FLDTIPW"/>
<keyword evidence="4 6" id="KW-1133">Transmembrane helix</keyword>
<dbReference type="GO" id="GO:0015297">
    <property type="term" value="F:antiporter activity"/>
    <property type="evidence" value="ECO:0007669"/>
    <property type="project" value="InterPro"/>
</dbReference>
<dbReference type="AlphaFoldDB" id="G8XZV3"/>
<feature type="transmembrane region" description="Helical" evidence="6">
    <location>
        <begin position="116"/>
        <end position="138"/>
    </location>
</feature>
<feature type="transmembrane region" description="Helical" evidence="6">
    <location>
        <begin position="158"/>
        <end position="173"/>
    </location>
</feature>
<evidence type="ECO:0000256" key="6">
    <source>
        <dbReference type="SAM" id="Phobius"/>
    </source>
</evidence>
<dbReference type="InterPro" id="IPR045069">
    <property type="entry name" value="MATE_euk"/>
</dbReference>
<feature type="transmembrane region" description="Helical" evidence="6">
    <location>
        <begin position="439"/>
        <end position="462"/>
    </location>
</feature>
<evidence type="ECO:0000256" key="4">
    <source>
        <dbReference type="ARBA" id="ARBA00022989"/>
    </source>
</evidence>
<dbReference type="STRING" id="559304.G8XZV3"/>
<evidence type="ECO:0000313" key="7">
    <source>
        <dbReference type="EMBL" id="CCE87212.1"/>
    </source>
</evidence>
<dbReference type="EMBL" id="FO082046">
    <property type="protein sequence ID" value="CCE87212.1"/>
    <property type="molecule type" value="Genomic_DNA"/>
</dbReference>
<feature type="transmembrane region" description="Helical" evidence="6">
    <location>
        <begin position="47"/>
        <end position="68"/>
    </location>
</feature>
<proteinExistence type="inferred from homology"/>
<feature type="transmembrane region" description="Helical" evidence="6">
    <location>
        <begin position="185"/>
        <end position="208"/>
    </location>
</feature>
<evidence type="ECO:0000313" key="8">
    <source>
        <dbReference type="Proteomes" id="UP000005222"/>
    </source>
</evidence>
<dbReference type="Proteomes" id="UP000005222">
    <property type="component" value="Chromosome N"/>
</dbReference>
<evidence type="ECO:0000256" key="3">
    <source>
        <dbReference type="ARBA" id="ARBA00022692"/>
    </source>
</evidence>
<keyword evidence="5 6" id="KW-0472">Membrane</keyword>
<dbReference type="Pfam" id="PF01554">
    <property type="entry name" value="MatE"/>
    <property type="match status" value="2"/>
</dbReference>
<evidence type="ECO:0000256" key="2">
    <source>
        <dbReference type="ARBA" id="ARBA00010199"/>
    </source>
</evidence>
<dbReference type="eggNOG" id="KOG1347">
    <property type="taxonomic scope" value="Eukaryota"/>
</dbReference>
<feature type="transmembrane region" description="Helical" evidence="6">
    <location>
        <begin position="301"/>
        <end position="321"/>
    </location>
</feature>
<dbReference type="InterPro" id="IPR002528">
    <property type="entry name" value="MATE_fam"/>
</dbReference>
<comment type="subcellular location">
    <subcellularLocation>
        <location evidence="1">Membrane</location>
        <topology evidence="1">Multi-pass membrane protein</topology>
    </subcellularLocation>
</comment>
<keyword evidence="3 6" id="KW-0812">Transmembrane</keyword>
<dbReference type="CDD" id="cd13132">
    <property type="entry name" value="MATE_eukaryotic"/>
    <property type="match status" value="1"/>
</dbReference>
<reference evidence="7 8" key="1">
    <citation type="journal article" date="2012" name="G3 (Bethesda)">
        <title>Pichia sorbitophila, an interspecies yeast hybrid reveals early steps of genome resolution following polyploidization.</title>
        <authorList>
            <person name="Leh Louis V."/>
            <person name="Despons L."/>
            <person name="Friedrich A."/>
            <person name="Martin T."/>
            <person name="Durrens P."/>
            <person name="Casaregola S."/>
            <person name="Neuveglise C."/>
            <person name="Fairhead C."/>
            <person name="Marck C."/>
            <person name="Cruz J.A."/>
            <person name="Straub M.L."/>
            <person name="Kugler V."/>
            <person name="Sacerdot C."/>
            <person name="Uzunov Z."/>
            <person name="Thierry A."/>
            <person name="Weiss S."/>
            <person name="Bleykasten C."/>
            <person name="De Montigny J."/>
            <person name="Jacques N."/>
            <person name="Jung P."/>
            <person name="Lemaire M."/>
            <person name="Mallet S."/>
            <person name="Morel G."/>
            <person name="Richard G.F."/>
            <person name="Sarkar A."/>
            <person name="Savel G."/>
            <person name="Schacherer J."/>
            <person name="Seret M.L."/>
            <person name="Talla E."/>
            <person name="Samson G."/>
            <person name="Jubin C."/>
            <person name="Poulain J."/>
            <person name="Vacherie B."/>
            <person name="Barbe V."/>
            <person name="Pelletier E."/>
            <person name="Sherman D.J."/>
            <person name="Westhof E."/>
            <person name="Weissenbach J."/>
            <person name="Baret P.V."/>
            <person name="Wincker P."/>
            <person name="Gaillardin C."/>
            <person name="Dujon B."/>
            <person name="Souciet J.L."/>
        </authorList>
    </citation>
    <scope>NUCLEOTIDE SEQUENCE [LARGE SCALE GENOMIC DNA]</scope>
    <source>
        <strain evidence="8">ATCC MYA-4447 / BCRC 22081 / CBS 7064 / NBRC 10061 / NRRL Y-12695</strain>
    </source>
</reference>
<feature type="transmembrane region" description="Helical" evidence="6">
    <location>
        <begin position="342"/>
        <end position="360"/>
    </location>
</feature>
<dbReference type="OrthoDB" id="2126698at2759"/>
<evidence type="ECO:0000256" key="5">
    <source>
        <dbReference type="ARBA" id="ARBA00023136"/>
    </source>
</evidence>
<dbReference type="HOGENOM" id="CLU_012893_1_2_1"/>
<comment type="similarity">
    <text evidence="2">Belongs to the multi antimicrobial extrusion (MATE) (TC 2.A.66.1) family.</text>
</comment>
<gene>
    <name evidence="7" type="primary">Piso0_005755</name>
    <name evidence="7" type="ORF">GNLVRS01_PISO0N21881g</name>
</gene>
<dbReference type="GO" id="GO:0016020">
    <property type="term" value="C:membrane"/>
    <property type="evidence" value="ECO:0007669"/>
    <property type="project" value="UniProtKB-SubCell"/>
</dbReference>
<accession>G8XZV3</accession>
<dbReference type="InParanoid" id="G8XZV3"/>
<evidence type="ECO:0000256" key="1">
    <source>
        <dbReference type="ARBA" id="ARBA00004141"/>
    </source>
</evidence>
<sequence>MSSHEQILISGDNEFYGSIESCDIVKRESSSSEKDEVRYILRSSTPLIVANFLQYFLSVIAVFSAGKIGPKELAAASLGLCTFNITGLALYQGIATALDSFCSQAFGSGRPQLVGLYFQRCSAMMISLTFLLGFFWWFSGSILHLFIDDGELVNMTQTYLRVAMFGAPGLVFFETGKRFLQAQNIFNASTMVMLVTAPLSFFLSWILVWNSTHGLGFVGAPLTTCIIYWLNAVLLLMYTVLVDGKKCWNGLVVSQAFRGWYPMIKLAIPGVVMVEAEYLAFEILTIFAASFGTTQLAAQSIASNVGTMAFQLSFAVAVAVTTRIGNLVGCNDISCAKITIRISYVVSGIVAIINFSAIYFGREFLGRIFSDSDKVIRASNRIMCFVAVNQLADPLNVISAGVLRGQGRQNVGSILNLVSYYVVALPIGYVLGFKYNMELAGLWTGLVTGVLLLTLSEVFCIATSDWYRILKDCHSRHTH</sequence>
<feature type="transmembrane region" description="Helical" evidence="6">
    <location>
        <begin position="74"/>
        <end position="95"/>
    </location>
</feature>
<feature type="transmembrane region" description="Helical" evidence="6">
    <location>
        <begin position="220"/>
        <end position="242"/>
    </location>
</feature>
<feature type="transmembrane region" description="Helical" evidence="6">
    <location>
        <begin position="414"/>
        <end position="433"/>
    </location>
</feature>
<name>G8XZV3_PICSO</name>
<dbReference type="GO" id="GO:0042910">
    <property type="term" value="F:xenobiotic transmembrane transporter activity"/>
    <property type="evidence" value="ECO:0007669"/>
    <property type="project" value="InterPro"/>
</dbReference>
<organism evidence="7 8">
    <name type="scientific">Pichia sorbitophila (strain ATCC MYA-4447 / BCRC 22081 / CBS 7064 / NBRC 10061 / NRRL Y-12695)</name>
    <name type="common">Hybrid yeast</name>
    <dbReference type="NCBI Taxonomy" id="559304"/>
    <lineage>
        <taxon>Eukaryota</taxon>
        <taxon>Fungi</taxon>
        <taxon>Dikarya</taxon>
        <taxon>Ascomycota</taxon>
        <taxon>Saccharomycotina</taxon>
        <taxon>Pichiomycetes</taxon>
        <taxon>Debaryomycetaceae</taxon>
        <taxon>Millerozyma</taxon>
    </lineage>
</organism>
<dbReference type="PANTHER" id="PTHR11206">
    <property type="entry name" value="MULTIDRUG RESISTANCE PROTEIN"/>
    <property type="match status" value="1"/>
</dbReference>
<keyword evidence="8" id="KW-1185">Reference proteome</keyword>
<feature type="transmembrane region" description="Helical" evidence="6">
    <location>
        <begin position="263"/>
        <end position="289"/>
    </location>
</feature>
<dbReference type="NCBIfam" id="TIGR00797">
    <property type="entry name" value="matE"/>
    <property type="match status" value="1"/>
</dbReference>
<dbReference type="GO" id="GO:1990961">
    <property type="term" value="P:xenobiotic detoxification by transmembrane export across the plasma membrane"/>
    <property type="evidence" value="ECO:0007669"/>
    <property type="project" value="InterPro"/>
</dbReference>
<protein>
    <submittedName>
        <fullName evidence="7">Piso0_005755 protein</fullName>
    </submittedName>
</protein>